<gene>
    <name evidence="1" type="ORF">C4F40_04570</name>
</gene>
<comment type="caution">
    <text evidence="1">The sequence shown here is derived from an EMBL/GenBank/DDBJ whole genome shotgun (WGS) entry which is preliminary data.</text>
</comment>
<protein>
    <submittedName>
        <fullName evidence="1">Uncharacterized protein</fullName>
    </submittedName>
</protein>
<evidence type="ECO:0000313" key="2">
    <source>
        <dbReference type="Proteomes" id="UP000618319"/>
    </source>
</evidence>
<reference evidence="1 2" key="1">
    <citation type="submission" date="2018-02" db="EMBL/GenBank/DDBJ databases">
        <title>Sphingobacterium KA21.</title>
        <authorList>
            <person name="Vasarhelyi B.M."/>
            <person name="Deshmukh S."/>
            <person name="Balint B."/>
            <person name="Kukolya J."/>
        </authorList>
    </citation>
    <scope>NUCLEOTIDE SEQUENCE [LARGE SCALE GENOMIC DNA]</scope>
    <source>
        <strain evidence="1 2">Ka21</strain>
    </source>
</reference>
<name>A0ABR9T3S5_9SPHI</name>
<organism evidence="1 2">
    <name type="scientific">Sphingobacterium pedocola</name>
    <dbReference type="NCBI Taxonomy" id="2082722"/>
    <lineage>
        <taxon>Bacteria</taxon>
        <taxon>Pseudomonadati</taxon>
        <taxon>Bacteroidota</taxon>
        <taxon>Sphingobacteriia</taxon>
        <taxon>Sphingobacteriales</taxon>
        <taxon>Sphingobacteriaceae</taxon>
        <taxon>Sphingobacterium</taxon>
    </lineage>
</organism>
<dbReference type="Proteomes" id="UP000618319">
    <property type="component" value="Unassembled WGS sequence"/>
</dbReference>
<keyword evidence="2" id="KW-1185">Reference proteome</keyword>
<evidence type="ECO:0000313" key="1">
    <source>
        <dbReference type="EMBL" id="MBE8720001.1"/>
    </source>
</evidence>
<dbReference type="Pfam" id="PF19781">
    <property type="entry name" value="DUF6266"/>
    <property type="match status" value="1"/>
</dbReference>
<dbReference type="RefSeq" id="WP_196937699.1">
    <property type="nucleotide sequence ID" value="NZ_MU158689.1"/>
</dbReference>
<dbReference type="InterPro" id="IPR046233">
    <property type="entry name" value="DUF6266"/>
</dbReference>
<sequence>MGRTKKGLNGSVVGKVGPHVFYQWKGIDCVRTRPRVNKNRKLSSDETKNRGKFAYVQRFLSNLTVALRLGFHNYKENQTAFNSAMSYTLTNAVRSDEEGFYIDHSALRISKGIPSPLNEVTLTYEDDILTCDWDYDKTIVTDLHLAGFRSLLLFMSDDELTFNGNILDKAMDDKKEQIRIPRINDVDTIYHVHLGFVATDHSSRRIDSVYIGTITI</sequence>
<dbReference type="EMBL" id="PSKQ01000017">
    <property type="protein sequence ID" value="MBE8720001.1"/>
    <property type="molecule type" value="Genomic_DNA"/>
</dbReference>
<accession>A0ABR9T3S5</accession>
<proteinExistence type="predicted"/>